<evidence type="ECO:0000259" key="1">
    <source>
        <dbReference type="Pfam" id="PF21307"/>
    </source>
</evidence>
<proteinExistence type="predicted"/>
<evidence type="ECO:0000313" key="3">
    <source>
        <dbReference type="Proteomes" id="UP000217838"/>
    </source>
</evidence>
<evidence type="ECO:0000313" key="2">
    <source>
        <dbReference type="EMBL" id="PCI93686.1"/>
    </source>
</evidence>
<comment type="caution">
    <text evidence="2">The sequence shown here is derived from an EMBL/GenBank/DDBJ whole genome shotgun (WGS) entry which is preliminary data.</text>
</comment>
<name>A0A2A4YFS8_UNCAE</name>
<protein>
    <recommendedName>
        <fullName evidence="1">Alpha fucosidase A-like C-terminal domain-containing protein</fullName>
    </recommendedName>
</protein>
<dbReference type="AlphaFoldDB" id="A0A2A4YFS8"/>
<dbReference type="InterPro" id="IPR049053">
    <property type="entry name" value="AFCA-like_C"/>
</dbReference>
<accession>A0A2A4YFS8</accession>
<sequence>MSIKIANRFKPFSHEFGTKAVLPLSIYTLEAFPSFFRIFKNDEVVLEIKFGIVGPVDGFTLMQDIEKARLYIYGSGADSFFRFSLSHKEEKLSLRLERARSEISYSISKLDDLSLNGKIEGVLTAKNELVFSTKEKALELKSLERLSFGNHKKQDTALIRRRNDPKEFLPFWFALGQRMHTTKSPIVKEDLLDKLKRDFTLCFSDLFAKSGKKPDHLGLSDIPGTGLYEGYELIRSMLVYKENETFHILKKMPHQFDCGRVIDLKLKDGVFVDIEWSKKSIKKLHIRSLIKTSLKLSFQKALKTCRELSLRESSQASLKRTRSLEDDIVIDLKIGKTCLDRFQK</sequence>
<dbReference type="EMBL" id="NVUU01000055">
    <property type="protein sequence ID" value="PCI93686.1"/>
    <property type="molecule type" value="Genomic_DNA"/>
</dbReference>
<dbReference type="Proteomes" id="UP000217838">
    <property type="component" value="Unassembled WGS sequence"/>
</dbReference>
<dbReference type="InterPro" id="IPR013780">
    <property type="entry name" value="Glyco_hydro_b"/>
</dbReference>
<dbReference type="Gene3D" id="2.60.40.1180">
    <property type="entry name" value="Golgi alpha-mannosidase II"/>
    <property type="match status" value="1"/>
</dbReference>
<dbReference type="Pfam" id="PF21307">
    <property type="entry name" value="Glyco_hydro_95_C"/>
    <property type="match status" value="1"/>
</dbReference>
<feature type="domain" description="Alpha fucosidase A-like C-terminal" evidence="1">
    <location>
        <begin position="244"/>
        <end position="307"/>
    </location>
</feature>
<reference evidence="3" key="1">
    <citation type="submission" date="2017-08" db="EMBL/GenBank/DDBJ databases">
        <title>A dynamic microbial community with high functional redundancy inhabits the cold, oxic subseafloor aquifer.</title>
        <authorList>
            <person name="Tully B.J."/>
            <person name="Wheat C.G."/>
            <person name="Glazer B.T."/>
            <person name="Huber J.A."/>
        </authorList>
    </citation>
    <scope>NUCLEOTIDE SEQUENCE [LARGE SCALE GENOMIC DNA]</scope>
</reference>
<organism evidence="2 3">
    <name type="scientific">Aerophobetes bacterium</name>
    <dbReference type="NCBI Taxonomy" id="2030807"/>
    <lineage>
        <taxon>Bacteria</taxon>
        <taxon>Candidatus Aerophobota</taxon>
    </lineage>
</organism>
<gene>
    <name evidence="2" type="ORF">COB11_04920</name>
</gene>